<dbReference type="Pfam" id="PF00551">
    <property type="entry name" value="Formyl_trans_N"/>
    <property type="match status" value="1"/>
</dbReference>
<comment type="similarity">
    <text evidence="4">Belongs to the GART family.</text>
</comment>
<dbReference type="InterPro" id="IPR004607">
    <property type="entry name" value="GART"/>
</dbReference>
<name>A0A7W9WB21_9BACT</name>
<dbReference type="GO" id="GO:0005737">
    <property type="term" value="C:cytoplasm"/>
    <property type="evidence" value="ECO:0007669"/>
    <property type="project" value="TreeGrafter"/>
</dbReference>
<dbReference type="PANTHER" id="PTHR43369">
    <property type="entry name" value="PHOSPHORIBOSYLGLYCINAMIDE FORMYLTRANSFERASE"/>
    <property type="match status" value="1"/>
</dbReference>
<evidence type="ECO:0000256" key="2">
    <source>
        <dbReference type="ARBA" id="ARBA00022679"/>
    </source>
</evidence>
<feature type="binding site" evidence="4">
    <location>
        <begin position="116"/>
        <end position="119"/>
    </location>
    <ligand>
        <name>(6R)-10-formyltetrahydrofolate</name>
        <dbReference type="ChEBI" id="CHEBI:195366"/>
    </ligand>
</feature>
<reference evidence="7 8" key="1">
    <citation type="submission" date="2020-08" db="EMBL/GenBank/DDBJ databases">
        <title>Genomic Encyclopedia of Type Strains, Phase IV (KMG-IV): sequencing the most valuable type-strain genomes for metagenomic binning, comparative biology and taxonomic classification.</title>
        <authorList>
            <person name="Goeker M."/>
        </authorList>
    </citation>
    <scope>NUCLEOTIDE SEQUENCE [LARGE SCALE GENOMIC DNA]</scope>
    <source>
        <strain evidence="7 8">DSM 26718</strain>
    </source>
</reference>
<comment type="function">
    <text evidence="4">Catalyzes the transfer of a formyl group from 10-formyltetrahydrofolate to 5-phospho-ribosyl-glycinamide (GAR), producing 5-phospho-ribosyl-N-formylglycinamide (FGAR) and tetrahydrofolate.</text>
</comment>
<dbReference type="CDD" id="cd08645">
    <property type="entry name" value="FMT_core_GART"/>
    <property type="match status" value="1"/>
</dbReference>
<dbReference type="GO" id="GO:0004644">
    <property type="term" value="F:phosphoribosylglycinamide formyltransferase activity"/>
    <property type="evidence" value="ECO:0007669"/>
    <property type="project" value="UniProtKB-UniRule"/>
</dbReference>
<dbReference type="NCBIfam" id="TIGR00639">
    <property type="entry name" value="PurN"/>
    <property type="match status" value="1"/>
</dbReference>
<dbReference type="Gene3D" id="3.40.50.170">
    <property type="entry name" value="Formyl transferase, N-terminal domain"/>
    <property type="match status" value="1"/>
</dbReference>
<dbReference type="UniPathway" id="UPA00074">
    <property type="reaction ID" value="UER00126"/>
</dbReference>
<keyword evidence="3 4" id="KW-0658">Purine biosynthesis</keyword>
<dbReference type="Proteomes" id="UP000532746">
    <property type="component" value="Unassembled WGS sequence"/>
</dbReference>
<evidence type="ECO:0000256" key="4">
    <source>
        <dbReference type="HAMAP-Rule" id="MF_01930"/>
    </source>
</evidence>
<dbReference type="InterPro" id="IPR036477">
    <property type="entry name" value="Formyl_transf_N_sf"/>
</dbReference>
<feature type="binding site" evidence="4">
    <location>
        <position position="133"/>
    </location>
    <ligand>
        <name>(6R)-10-formyltetrahydrofolate</name>
        <dbReference type="ChEBI" id="CHEBI:195366"/>
    </ligand>
</feature>
<keyword evidence="8" id="KW-1185">Reference proteome</keyword>
<feature type="binding site" evidence="4">
    <location>
        <begin position="37"/>
        <end position="39"/>
    </location>
    <ligand>
        <name>N(1)-(5-phospho-beta-D-ribosyl)glycinamide</name>
        <dbReference type="ChEBI" id="CHEBI:143788"/>
    </ligand>
</feature>
<dbReference type="EC" id="2.1.2.2" evidence="4"/>
<evidence type="ECO:0000313" key="8">
    <source>
        <dbReference type="Proteomes" id="UP000532746"/>
    </source>
</evidence>
<evidence type="ECO:0000313" key="7">
    <source>
        <dbReference type="EMBL" id="MBB6057935.1"/>
    </source>
</evidence>
<evidence type="ECO:0000259" key="6">
    <source>
        <dbReference type="Pfam" id="PF00551"/>
    </source>
</evidence>
<comment type="pathway">
    <text evidence="1 4">Purine metabolism; IMP biosynthesis via de novo pathway; N(2)-formyl-N(1)-(5-phospho-D-ribosyl)glycinamide from N(1)-(5-phospho-D-ribosyl)glycinamide (10-formyl THF route): step 1/1.</text>
</comment>
<dbReference type="PANTHER" id="PTHR43369:SF2">
    <property type="entry name" value="PHOSPHORIBOSYLGLYCINAMIDE FORMYLTRANSFERASE"/>
    <property type="match status" value="1"/>
</dbReference>
<dbReference type="SUPFAM" id="SSF53328">
    <property type="entry name" value="Formyltransferase"/>
    <property type="match status" value="1"/>
</dbReference>
<feature type="active site" description="Proton donor" evidence="4">
    <location>
        <position position="135"/>
    </location>
</feature>
<feature type="binding site" evidence="4">
    <location>
        <position position="91"/>
    </location>
    <ligand>
        <name>(6R)-10-formyltetrahydrofolate</name>
        <dbReference type="ChEBI" id="CHEBI:195366"/>
    </ligand>
</feature>
<sequence length="253" mass="26897">MCTSVLISASGRNRPLQATGNHSTRKARLAILLSGRGSNMVALVQAVQHGVLSGLAEVAVVFSNKPDAPGLETAAALGCLTASLSSQGRKRAEFDAEVVELLRQYQPDYVVLAGYMRILSPTFIRAFAGRILNIHPADTHQHQGLHAYEWAFENQLPETKITVHLVDEGLDTGPILAQHPVDLQGAGTLAEVEQRGLAVEHFLYADTLARLIRGELPRRTPETAGTAVVSVHTPEPLLPSATGSSPHGEAAGG</sequence>
<evidence type="ECO:0000256" key="1">
    <source>
        <dbReference type="ARBA" id="ARBA00005054"/>
    </source>
</evidence>
<evidence type="ECO:0000256" key="3">
    <source>
        <dbReference type="ARBA" id="ARBA00022755"/>
    </source>
</evidence>
<comment type="caution">
    <text evidence="7">The sequence shown here is derived from an EMBL/GenBank/DDBJ whole genome shotgun (WGS) entry which is preliminary data.</text>
</comment>
<feature type="site" description="Raises pKa of active site His" evidence="4">
    <location>
        <position position="171"/>
    </location>
</feature>
<organism evidence="7 8">
    <name type="scientific">Hymenobacter luteus</name>
    <dbReference type="NCBI Taxonomy" id="1411122"/>
    <lineage>
        <taxon>Bacteria</taxon>
        <taxon>Pseudomonadati</taxon>
        <taxon>Bacteroidota</taxon>
        <taxon>Cytophagia</taxon>
        <taxon>Cytophagales</taxon>
        <taxon>Hymenobacteraceae</taxon>
        <taxon>Hymenobacter</taxon>
    </lineage>
</organism>
<protein>
    <recommendedName>
        <fullName evidence="4">Phosphoribosylglycinamide formyltransferase</fullName>
        <ecNumber evidence="4">2.1.2.2</ecNumber>
    </recommendedName>
    <alternativeName>
        <fullName evidence="4">5'-phosphoribosylglycinamide transformylase</fullName>
    </alternativeName>
    <alternativeName>
        <fullName evidence="4">GAR transformylase</fullName>
        <shortName evidence="4">GART</shortName>
    </alternativeName>
</protein>
<feature type="domain" description="Formyl transferase N-terminal" evidence="6">
    <location>
        <begin position="28"/>
        <end position="207"/>
    </location>
</feature>
<keyword evidence="2 4" id="KW-0808">Transferase</keyword>
<proteinExistence type="inferred from homology"/>
<comment type="catalytic activity">
    <reaction evidence="4">
        <text>N(1)-(5-phospho-beta-D-ribosyl)glycinamide + (6R)-10-formyltetrahydrofolate = N(2)-formyl-N(1)-(5-phospho-beta-D-ribosyl)glycinamide + (6S)-5,6,7,8-tetrahydrofolate + H(+)</text>
        <dbReference type="Rhea" id="RHEA:15053"/>
        <dbReference type="ChEBI" id="CHEBI:15378"/>
        <dbReference type="ChEBI" id="CHEBI:57453"/>
        <dbReference type="ChEBI" id="CHEBI:143788"/>
        <dbReference type="ChEBI" id="CHEBI:147286"/>
        <dbReference type="ChEBI" id="CHEBI:195366"/>
        <dbReference type="EC" id="2.1.2.2"/>
    </reaction>
</comment>
<dbReference type="HAMAP" id="MF_01930">
    <property type="entry name" value="PurN"/>
    <property type="match status" value="1"/>
</dbReference>
<dbReference type="AlphaFoldDB" id="A0A7W9WB21"/>
<dbReference type="InterPro" id="IPR002376">
    <property type="entry name" value="Formyl_transf_N"/>
</dbReference>
<feature type="region of interest" description="Disordered" evidence="5">
    <location>
        <begin position="221"/>
        <end position="253"/>
    </location>
</feature>
<dbReference type="EMBL" id="JACHGG010000001">
    <property type="protein sequence ID" value="MBB6057935.1"/>
    <property type="molecule type" value="Genomic_DNA"/>
</dbReference>
<accession>A0A7W9WB21</accession>
<evidence type="ECO:0000256" key="5">
    <source>
        <dbReference type="SAM" id="MobiDB-lite"/>
    </source>
</evidence>
<gene>
    <name evidence="4" type="primary">purN</name>
    <name evidence="7" type="ORF">HNQ93_000765</name>
</gene>
<dbReference type="GO" id="GO:0006189">
    <property type="term" value="P:'de novo' IMP biosynthetic process"/>
    <property type="evidence" value="ECO:0007669"/>
    <property type="project" value="UniProtKB-UniRule"/>
</dbReference>